<evidence type="ECO:0000256" key="3">
    <source>
        <dbReference type="PROSITE-ProRule" id="PRU00023"/>
    </source>
</evidence>
<keyword evidence="2 3" id="KW-0040">ANK repeat</keyword>
<gene>
    <name evidence="6" type="ORF">AK830_g5729</name>
</gene>
<dbReference type="PROSITE" id="PS50088">
    <property type="entry name" value="ANK_REPEAT"/>
    <property type="match status" value="6"/>
</dbReference>
<feature type="region of interest" description="Disordered" evidence="4">
    <location>
        <begin position="1203"/>
        <end position="1234"/>
    </location>
</feature>
<dbReference type="Gene3D" id="1.25.40.20">
    <property type="entry name" value="Ankyrin repeat-containing domain"/>
    <property type="match status" value="4"/>
</dbReference>
<feature type="repeat" description="ANK" evidence="3">
    <location>
        <begin position="1086"/>
        <end position="1118"/>
    </location>
</feature>
<feature type="repeat" description="ANK" evidence="3">
    <location>
        <begin position="572"/>
        <end position="594"/>
    </location>
</feature>
<evidence type="ECO:0000259" key="5">
    <source>
        <dbReference type="Pfam" id="PF14420"/>
    </source>
</evidence>
<dbReference type="InterPro" id="IPR002110">
    <property type="entry name" value="Ankyrin_rpt"/>
</dbReference>
<dbReference type="Pfam" id="PF12796">
    <property type="entry name" value="Ank_2"/>
    <property type="match status" value="2"/>
</dbReference>
<dbReference type="PANTHER" id="PTHR24198:SF165">
    <property type="entry name" value="ANKYRIN REPEAT-CONTAINING PROTEIN-RELATED"/>
    <property type="match status" value="1"/>
</dbReference>
<dbReference type="Proteomes" id="UP000050424">
    <property type="component" value="Unassembled WGS sequence"/>
</dbReference>
<feature type="repeat" description="ANK" evidence="3">
    <location>
        <begin position="1015"/>
        <end position="1047"/>
    </location>
</feature>
<dbReference type="InterPro" id="IPR025676">
    <property type="entry name" value="Clr5_dom"/>
</dbReference>
<dbReference type="PROSITE" id="PS50297">
    <property type="entry name" value="ANK_REP_REGION"/>
    <property type="match status" value="6"/>
</dbReference>
<feature type="domain" description="Clr5" evidence="5">
    <location>
        <begin position="10"/>
        <end position="60"/>
    </location>
</feature>
<feature type="repeat" description="ANK" evidence="3">
    <location>
        <begin position="350"/>
        <end position="382"/>
    </location>
</feature>
<feature type="compositionally biased region" description="Acidic residues" evidence="4">
    <location>
        <begin position="1210"/>
        <end position="1231"/>
    </location>
</feature>
<feature type="repeat" description="ANK" evidence="3">
    <location>
        <begin position="1051"/>
        <end position="1083"/>
    </location>
</feature>
<proteinExistence type="predicted"/>
<evidence type="ECO:0000256" key="1">
    <source>
        <dbReference type="ARBA" id="ARBA00022737"/>
    </source>
</evidence>
<feature type="repeat" description="ANK" evidence="3">
    <location>
        <begin position="604"/>
        <end position="636"/>
    </location>
</feature>
<evidence type="ECO:0000256" key="4">
    <source>
        <dbReference type="SAM" id="MobiDB-lite"/>
    </source>
</evidence>
<keyword evidence="1" id="KW-0677">Repeat</keyword>
<dbReference type="SMART" id="SM00248">
    <property type="entry name" value="ANK"/>
    <property type="match status" value="11"/>
</dbReference>
<accession>A0A0P7BDX7</accession>
<sequence length="1247" mass="137193">MGPSRPQPTAADWLRYKATIRRLYLGEEMPLKELVTEVGNLGLVVTKAQLEYKLKKWEFRRNVDKETWASIDRKVSRRKRKGKESQVIHYGKRLKSSTIEKETNRHRDMANSSHPTFRLPYPSVHSPYNMNVDVCTPLALPMEFNAWPSTLPWFKFQATHFATSISENLEDSRLDARKTHVSQTVRSHLSTPTINTACLQLLSTGERSKVPILAAIVGKTMPESYPGEHLQRAHTLLSKPDQERLPELVKITVYGISNNLFDFQCLNQWTETVGLLRNSGVFNLQVDLGKFQDITLCGFIDNLFSAATYWLTDGKSFAFSSDHESHTIMAVKWLLSSGQSPNTIVRLNHTAITPLQVASQSFNLQLVELLLEKNADANLLTDSNSLSPLEIVLGKYPFSRDIHIMGTSVASRIAELLLTHGATRNLDRALDIAITKWPKPNTDLATAILRQGAEHRRHLDLDHALRLAISRSNREVALAILGQGAKLCSSFNPPSGFVYEETALSVAAAVGKEKTEFVLHLLASEYPWNTVDSFITADVLISAAAAKKDATISLLHCISSTGSSPVTFANLFGITPLHAAASNGHRSTCQLLLQLYSPYTDLTGYFSPMHLAYYKGYTDIVQCLLHHGADANDLSATSDVSNEDAPRYFAPGISWLPYCLTPLGMLLSPEGALCWNSEHLDCATTLIQGGARLTGCELVVAAGYRHPKFLSAALAMRDNSNDTGAQGDNALQVILSSWSSSDRDLTCAALLLEKGATPRPGEVISAVRLDNRSLVSLLLRYGGSLAETDNTGMTALEAAIMFKMPHLIDSVFKAHPDTYDAGSLCAAIMHDMDSVIDRLLANRPFRAQADALEGTAVGLATRWGDLIVLRKLLRCIPHPDVAVLPTPSSPLMPRAYYSTSRTSNKPFWRKEYCVQGSPLDLAVTNIEAMETRRDLLKRSDHGEKLTWKLAVKNNDLIVKGLRDSTQGPRIDSQLQRAPPECSLSSDPIRFFNKMSVVLPLDTGSDVKDHSPEHDKTLSNLQHAVENGNLNTVDRLLKKGADANEHNREIPFSRAPLQIAVEHGNLSIVDCLLESGAKVNAPPASYGGGTALQFAAMKGYLGLAKLLIDRGAQVNAMPSRCYGRSAIEGAAEYERIDMLELLLHHGDFTTRAGRLQYVKAMKRAVRGGCRAAVRLLPGYRKWEEEDEALFNDKGLLNGMQSRIDSARGDSSEDIDSEGEDSGGDSSDDDSESDGGCQILEGAAWVHVH</sequence>
<dbReference type="PANTHER" id="PTHR24198">
    <property type="entry name" value="ANKYRIN REPEAT AND PROTEIN KINASE DOMAIN-CONTAINING PROTEIN"/>
    <property type="match status" value="1"/>
</dbReference>
<dbReference type="SUPFAM" id="SSF48403">
    <property type="entry name" value="Ankyrin repeat"/>
    <property type="match status" value="2"/>
</dbReference>
<comment type="caution">
    <text evidence="6">The sequence shown here is derived from an EMBL/GenBank/DDBJ whole genome shotgun (WGS) entry which is preliminary data.</text>
</comment>
<dbReference type="AlphaFoldDB" id="A0A0P7BDX7"/>
<evidence type="ECO:0000313" key="7">
    <source>
        <dbReference type="Proteomes" id="UP000050424"/>
    </source>
</evidence>
<protein>
    <recommendedName>
        <fullName evidence="5">Clr5 domain-containing protein</fullName>
    </recommendedName>
</protein>
<dbReference type="InterPro" id="IPR036770">
    <property type="entry name" value="Ankyrin_rpt-contain_sf"/>
</dbReference>
<keyword evidence="7" id="KW-1185">Reference proteome</keyword>
<reference evidence="6 7" key="1">
    <citation type="submission" date="2015-09" db="EMBL/GenBank/DDBJ databases">
        <title>Draft genome of a European isolate of the apple canker pathogen Neonectria ditissima.</title>
        <authorList>
            <person name="Gomez-Cortecero A."/>
            <person name="Harrison R.J."/>
            <person name="Armitage A.D."/>
        </authorList>
    </citation>
    <scope>NUCLEOTIDE SEQUENCE [LARGE SCALE GENOMIC DNA]</scope>
    <source>
        <strain evidence="6 7">R09/05</strain>
    </source>
</reference>
<evidence type="ECO:0000313" key="6">
    <source>
        <dbReference type="EMBL" id="KPM40877.1"/>
    </source>
</evidence>
<dbReference type="PRINTS" id="PR01415">
    <property type="entry name" value="ANKYRIN"/>
</dbReference>
<dbReference type="Pfam" id="PF14420">
    <property type="entry name" value="Clr5"/>
    <property type="match status" value="1"/>
</dbReference>
<dbReference type="OrthoDB" id="539213at2759"/>
<evidence type="ECO:0000256" key="2">
    <source>
        <dbReference type="ARBA" id="ARBA00023043"/>
    </source>
</evidence>
<dbReference type="EMBL" id="LKCW01000075">
    <property type="protein sequence ID" value="KPM40877.1"/>
    <property type="molecule type" value="Genomic_DNA"/>
</dbReference>
<dbReference type="STRING" id="78410.A0A0P7BDX7"/>
<organism evidence="6 7">
    <name type="scientific">Neonectria ditissima</name>
    <dbReference type="NCBI Taxonomy" id="78410"/>
    <lineage>
        <taxon>Eukaryota</taxon>
        <taxon>Fungi</taxon>
        <taxon>Dikarya</taxon>
        <taxon>Ascomycota</taxon>
        <taxon>Pezizomycotina</taxon>
        <taxon>Sordariomycetes</taxon>
        <taxon>Hypocreomycetidae</taxon>
        <taxon>Hypocreales</taxon>
        <taxon>Nectriaceae</taxon>
        <taxon>Neonectria</taxon>
    </lineage>
</organism>
<name>A0A0P7BDX7_9HYPO</name>